<organism evidence="1 2">
    <name type="scientific">Atta colombica</name>
    <dbReference type="NCBI Taxonomy" id="520822"/>
    <lineage>
        <taxon>Eukaryota</taxon>
        <taxon>Metazoa</taxon>
        <taxon>Ecdysozoa</taxon>
        <taxon>Arthropoda</taxon>
        <taxon>Hexapoda</taxon>
        <taxon>Insecta</taxon>
        <taxon>Pterygota</taxon>
        <taxon>Neoptera</taxon>
        <taxon>Endopterygota</taxon>
        <taxon>Hymenoptera</taxon>
        <taxon>Apocrita</taxon>
        <taxon>Aculeata</taxon>
        <taxon>Formicoidea</taxon>
        <taxon>Formicidae</taxon>
        <taxon>Myrmicinae</taxon>
        <taxon>Atta</taxon>
    </lineage>
</organism>
<evidence type="ECO:0000313" key="1">
    <source>
        <dbReference type="EMBL" id="KYM78201.1"/>
    </source>
</evidence>
<proteinExistence type="predicted"/>
<name>A0A195B165_9HYME</name>
<sequence length="76" mass="8785">MTLPRKLMMRIIQSLRAILRERRSPMLSTPRELALFSFPFSVLIQCNSLPMGVAIPYPLVSNRPPICVRLQSLWTM</sequence>
<dbReference type="EMBL" id="KQ976681">
    <property type="protein sequence ID" value="KYM78201.1"/>
    <property type="molecule type" value="Genomic_DNA"/>
</dbReference>
<keyword evidence="2" id="KW-1185">Reference proteome</keyword>
<accession>A0A195B165</accession>
<dbReference type="AlphaFoldDB" id="A0A195B165"/>
<evidence type="ECO:0000313" key="2">
    <source>
        <dbReference type="Proteomes" id="UP000078540"/>
    </source>
</evidence>
<dbReference type="Proteomes" id="UP000078540">
    <property type="component" value="Unassembled WGS sequence"/>
</dbReference>
<protein>
    <submittedName>
        <fullName evidence="1">Uncharacterized protein</fullName>
    </submittedName>
</protein>
<gene>
    <name evidence="1" type="ORF">ALC53_11396</name>
</gene>
<reference evidence="1 2" key="1">
    <citation type="submission" date="2015-09" db="EMBL/GenBank/DDBJ databases">
        <title>Atta colombica WGS genome.</title>
        <authorList>
            <person name="Nygaard S."/>
            <person name="Hu H."/>
            <person name="Boomsma J."/>
            <person name="Zhang G."/>
        </authorList>
    </citation>
    <scope>NUCLEOTIDE SEQUENCE [LARGE SCALE GENOMIC DNA]</scope>
    <source>
        <strain evidence="1">Treedump-2</strain>
        <tissue evidence="1">Whole body</tissue>
    </source>
</reference>